<evidence type="ECO:0000259" key="4">
    <source>
        <dbReference type="PROSITE" id="PS01124"/>
    </source>
</evidence>
<dbReference type="SUPFAM" id="SSF46689">
    <property type="entry name" value="Homeodomain-like"/>
    <property type="match status" value="2"/>
</dbReference>
<evidence type="ECO:0000256" key="3">
    <source>
        <dbReference type="ARBA" id="ARBA00023163"/>
    </source>
</evidence>
<dbReference type="InterPro" id="IPR050959">
    <property type="entry name" value="MarA-like"/>
</dbReference>
<dbReference type="InterPro" id="IPR018060">
    <property type="entry name" value="HTH_AraC"/>
</dbReference>
<dbReference type="InterPro" id="IPR041698">
    <property type="entry name" value="Methyltransf_25"/>
</dbReference>
<feature type="domain" description="HTH araC/xylS-type" evidence="4">
    <location>
        <begin position="8"/>
        <end position="106"/>
    </location>
</feature>
<dbReference type="PROSITE" id="PS01124">
    <property type="entry name" value="HTH_ARAC_FAMILY_2"/>
    <property type="match status" value="1"/>
</dbReference>
<keyword evidence="2" id="KW-0238">DNA-binding</keyword>
<dbReference type="PANTHER" id="PTHR47504:SF5">
    <property type="entry name" value="RIGHT ORIGIN-BINDING PROTEIN"/>
    <property type="match status" value="1"/>
</dbReference>
<dbReference type="Gene3D" id="3.40.50.150">
    <property type="entry name" value="Vaccinia Virus protein VP39"/>
    <property type="match status" value="1"/>
</dbReference>
<dbReference type="Pfam" id="PF12833">
    <property type="entry name" value="HTH_18"/>
    <property type="match status" value="1"/>
</dbReference>
<organism evidence="5 6">
    <name type="scientific">Clostridium punense</name>
    <dbReference type="NCBI Taxonomy" id="1054297"/>
    <lineage>
        <taxon>Bacteria</taxon>
        <taxon>Bacillati</taxon>
        <taxon>Bacillota</taxon>
        <taxon>Clostridia</taxon>
        <taxon>Eubacteriales</taxon>
        <taxon>Clostridiaceae</taxon>
        <taxon>Clostridium</taxon>
    </lineage>
</organism>
<dbReference type="PRINTS" id="PR00032">
    <property type="entry name" value="HTHARAC"/>
</dbReference>
<dbReference type="SUPFAM" id="SSF53335">
    <property type="entry name" value="S-adenosyl-L-methionine-dependent methyltransferases"/>
    <property type="match status" value="1"/>
</dbReference>
<dbReference type="EMBL" id="JAGGLL010000047">
    <property type="protein sequence ID" value="MBP2024046.1"/>
    <property type="molecule type" value="Genomic_DNA"/>
</dbReference>
<evidence type="ECO:0000313" key="5">
    <source>
        <dbReference type="EMBL" id="MBP2024046.1"/>
    </source>
</evidence>
<dbReference type="CDD" id="cd02440">
    <property type="entry name" value="AdoMet_MTases"/>
    <property type="match status" value="1"/>
</dbReference>
<protein>
    <submittedName>
        <fullName evidence="5">AraC-like DNA-binding protein/2-polyprenyl-3-methyl-5-hydroxy-6-metoxy-1, 4-benzoquinol methylase</fullName>
    </submittedName>
</protein>
<sequence>MNWYERINEAFDYIEEHLDSNIDLDMVANIMGQSTVSFQRTFSIFMNISIFEYIRRRRMTLAAIELQTNSIKVIDLALKYGYESPESFTRAFKEIHGISPSAARKKAVQLNLFPRITFLLTVKGDIEMDYKNDNGSEQIINLNGFNWENTDPSPQLKPYDNCIYLANKWKESGYVDVLDLGTGLGRHAIYFSKQGFNVTAMDISEYAVQYLKAWAAKENLLVNAEVGDMQSLNYPSKSFDCIFAYHVISHTDSSGIKKTIAEIERVLKPNGEVYLSFCSKESTEFIESRSNKIDKNTVISQDKLEKGIPHFYADLNDIKELLANFDIELIKHTEYFYSDFNPNNHRRSKFYYVNARLK</sequence>
<reference evidence="5 6" key="1">
    <citation type="submission" date="2021-03" db="EMBL/GenBank/DDBJ databases">
        <title>Genomic Encyclopedia of Type Strains, Phase IV (KMG-IV): sequencing the most valuable type-strain genomes for metagenomic binning, comparative biology and taxonomic classification.</title>
        <authorList>
            <person name="Goeker M."/>
        </authorList>
    </citation>
    <scope>NUCLEOTIDE SEQUENCE [LARGE SCALE GENOMIC DNA]</scope>
    <source>
        <strain evidence="5 6">DSM 28650</strain>
    </source>
</reference>
<accession>A0ABS4KA43</accession>
<evidence type="ECO:0000256" key="2">
    <source>
        <dbReference type="ARBA" id="ARBA00023125"/>
    </source>
</evidence>
<evidence type="ECO:0000256" key="1">
    <source>
        <dbReference type="ARBA" id="ARBA00023015"/>
    </source>
</evidence>
<name>A0ABS4KA43_9CLOT</name>
<proteinExistence type="predicted"/>
<comment type="caution">
    <text evidence="5">The sequence shown here is derived from an EMBL/GenBank/DDBJ whole genome shotgun (WGS) entry which is preliminary data.</text>
</comment>
<dbReference type="InterPro" id="IPR020449">
    <property type="entry name" value="Tscrpt_reg_AraC-type_HTH"/>
</dbReference>
<dbReference type="InterPro" id="IPR009057">
    <property type="entry name" value="Homeodomain-like_sf"/>
</dbReference>
<dbReference type="PROSITE" id="PS00041">
    <property type="entry name" value="HTH_ARAC_FAMILY_1"/>
    <property type="match status" value="1"/>
</dbReference>
<keyword evidence="1" id="KW-0805">Transcription regulation</keyword>
<dbReference type="PANTHER" id="PTHR47504">
    <property type="entry name" value="RIGHT ORIGIN-BINDING PROTEIN"/>
    <property type="match status" value="1"/>
</dbReference>
<dbReference type="InterPro" id="IPR029063">
    <property type="entry name" value="SAM-dependent_MTases_sf"/>
</dbReference>
<keyword evidence="6" id="KW-1185">Reference proteome</keyword>
<dbReference type="RefSeq" id="WP_021284724.1">
    <property type="nucleotide sequence ID" value="NZ_JAGGLL010000047.1"/>
</dbReference>
<keyword evidence="3" id="KW-0804">Transcription</keyword>
<evidence type="ECO:0000313" key="6">
    <source>
        <dbReference type="Proteomes" id="UP001519308"/>
    </source>
</evidence>
<dbReference type="InterPro" id="IPR018062">
    <property type="entry name" value="HTH_AraC-typ_CS"/>
</dbReference>
<dbReference type="Gene3D" id="1.10.10.60">
    <property type="entry name" value="Homeodomain-like"/>
    <property type="match status" value="2"/>
</dbReference>
<dbReference type="SMART" id="SM00342">
    <property type="entry name" value="HTH_ARAC"/>
    <property type="match status" value="1"/>
</dbReference>
<dbReference type="Proteomes" id="UP001519308">
    <property type="component" value="Unassembled WGS sequence"/>
</dbReference>
<gene>
    <name evidence="5" type="ORF">J2Z44_003896</name>
</gene>
<dbReference type="Pfam" id="PF13649">
    <property type="entry name" value="Methyltransf_25"/>
    <property type="match status" value="1"/>
</dbReference>